<gene>
    <name evidence="2" type="ordered locus">DaAHT2_2327</name>
</gene>
<dbReference type="InParanoid" id="D6Z705"/>
<dbReference type="eggNOG" id="COG0461">
    <property type="taxonomic scope" value="Bacteria"/>
</dbReference>
<dbReference type="HOGENOM" id="CLU_146776_1_0_7"/>
<dbReference type="KEGG" id="dak:DaAHT2_2327"/>
<dbReference type="Gene3D" id="2.40.10.220">
    <property type="entry name" value="predicted glycosyltransferase like domains"/>
    <property type="match status" value="1"/>
</dbReference>
<dbReference type="InterPro" id="IPR009875">
    <property type="entry name" value="PilZ_domain"/>
</dbReference>
<dbReference type="Proteomes" id="UP000001508">
    <property type="component" value="Chromosome"/>
</dbReference>
<dbReference type="STRING" id="589865.DaAHT2_2327"/>
<evidence type="ECO:0000259" key="1">
    <source>
        <dbReference type="Pfam" id="PF07238"/>
    </source>
</evidence>
<evidence type="ECO:0000313" key="2">
    <source>
        <dbReference type="EMBL" id="ADH86992.1"/>
    </source>
</evidence>
<keyword evidence="3" id="KW-1185">Reference proteome</keyword>
<dbReference type="SUPFAM" id="SSF141371">
    <property type="entry name" value="PilZ domain-like"/>
    <property type="match status" value="1"/>
</dbReference>
<accession>D6Z705</accession>
<organism evidence="2 3">
    <name type="scientific">Desulfurivibrio alkaliphilus (strain DSM 19089 / UNIQEM U267 / AHT2)</name>
    <dbReference type="NCBI Taxonomy" id="589865"/>
    <lineage>
        <taxon>Bacteria</taxon>
        <taxon>Pseudomonadati</taxon>
        <taxon>Thermodesulfobacteriota</taxon>
        <taxon>Desulfobulbia</taxon>
        <taxon>Desulfobulbales</taxon>
        <taxon>Desulfobulbaceae</taxon>
        <taxon>Desulfurivibrio</taxon>
    </lineage>
</organism>
<sequence>MTTANRRHNSRVPFQATATLRFDHHTYEHCQTSDLSLKGVSVEGINGHQVGEQCRVELYLTGSTSNLRLQMKGEVVRVEQNGLALRLFAMDLDSFYHLKNIIAYNLGDPDQVEEEFSRQLEKPDTIV</sequence>
<protein>
    <submittedName>
        <fullName evidence="2">Type IV pilus assembly PilZ</fullName>
    </submittedName>
</protein>
<proteinExistence type="predicted"/>
<dbReference type="RefSeq" id="WP_013164506.1">
    <property type="nucleotide sequence ID" value="NC_014216.1"/>
</dbReference>
<dbReference type="OrthoDB" id="370480at2"/>
<dbReference type="AlphaFoldDB" id="D6Z705"/>
<feature type="domain" description="PilZ" evidence="1">
    <location>
        <begin position="5"/>
        <end position="102"/>
    </location>
</feature>
<dbReference type="EMBL" id="CP001940">
    <property type="protein sequence ID" value="ADH86992.1"/>
    <property type="molecule type" value="Genomic_DNA"/>
</dbReference>
<name>D6Z705_DESAT</name>
<reference evidence="3" key="1">
    <citation type="submission" date="2010-02" db="EMBL/GenBank/DDBJ databases">
        <title>Complete sequence of Desulfurivibrio alkaliphilus AHT2.</title>
        <authorList>
            <consortium name="US DOE Joint Genome Institute"/>
            <person name="Pitluck S."/>
            <person name="Chertkov O."/>
            <person name="Detter J.C."/>
            <person name="Han C."/>
            <person name="Tapia R."/>
            <person name="Larimer F."/>
            <person name="Land M."/>
            <person name="Hauser L."/>
            <person name="Kyrpides N."/>
            <person name="Mikhailova N."/>
            <person name="Sorokin D.Y."/>
            <person name="Muyzer G."/>
            <person name="Woyke T."/>
        </authorList>
    </citation>
    <scope>NUCLEOTIDE SEQUENCE [LARGE SCALE GENOMIC DNA]</scope>
    <source>
        <strain evidence="3">DSM 19089 / UNIQEM U267 / AHT2</strain>
    </source>
</reference>
<dbReference type="GO" id="GO:0035438">
    <property type="term" value="F:cyclic-di-GMP binding"/>
    <property type="evidence" value="ECO:0007669"/>
    <property type="project" value="InterPro"/>
</dbReference>
<evidence type="ECO:0000313" key="3">
    <source>
        <dbReference type="Proteomes" id="UP000001508"/>
    </source>
</evidence>
<dbReference type="Pfam" id="PF07238">
    <property type="entry name" value="PilZ"/>
    <property type="match status" value="1"/>
</dbReference>